<dbReference type="AlphaFoldDB" id="A0A265DYW5"/>
<organism evidence="2 4">
    <name type="scientific">Vreelandella boliviensis LC1</name>
    <dbReference type="NCBI Taxonomy" id="1072583"/>
    <lineage>
        <taxon>Bacteria</taxon>
        <taxon>Pseudomonadati</taxon>
        <taxon>Pseudomonadota</taxon>
        <taxon>Gammaproteobacteria</taxon>
        <taxon>Oceanospirillales</taxon>
        <taxon>Halomonadaceae</taxon>
        <taxon>Vreelandella</taxon>
    </lineage>
</organism>
<dbReference type="EMBL" id="NPEY01000005">
    <property type="protein sequence ID" value="OZT74507.1"/>
    <property type="molecule type" value="Genomic_DNA"/>
</dbReference>
<dbReference type="InterPro" id="IPR036188">
    <property type="entry name" value="FAD/NAD-bd_sf"/>
</dbReference>
<dbReference type="RefSeq" id="WP_007112035.1">
    <property type="nucleotide sequence ID" value="NZ_JH393257.1"/>
</dbReference>
<dbReference type="PANTHER" id="PTHR16128:SF5">
    <property type="entry name" value="FAD_NAD(P)-BINDING OXIDOREDUCTASE FAMILY PROTEIN"/>
    <property type="match status" value="1"/>
</dbReference>
<protein>
    <submittedName>
        <fullName evidence="3">Amine oxidase</fullName>
    </submittedName>
    <submittedName>
        <fullName evidence="2">Dehydrosqualene desaturase</fullName>
    </submittedName>
</protein>
<keyword evidence="5" id="KW-1185">Reference proteome</keyword>
<dbReference type="EMBL" id="JH393257">
    <property type="protein sequence ID" value="EHJ94099.1"/>
    <property type="molecule type" value="Genomic_DNA"/>
</dbReference>
<dbReference type="PANTHER" id="PTHR16128">
    <property type="entry name" value="FAD/NAD(P)-BINDING OXIDOREDUCTASE FAMILY PROTEIN"/>
    <property type="match status" value="1"/>
</dbReference>
<evidence type="ECO:0000259" key="1">
    <source>
        <dbReference type="Pfam" id="PF01593"/>
    </source>
</evidence>
<gene>
    <name evidence="3" type="ORF">CE457_08035</name>
    <name evidence="2" type="ORF">KUC_1057</name>
</gene>
<dbReference type="Proteomes" id="UP000005756">
    <property type="component" value="Unassembled WGS sequence"/>
</dbReference>
<dbReference type="Pfam" id="PF13450">
    <property type="entry name" value="NAD_binding_8"/>
    <property type="match status" value="1"/>
</dbReference>
<name>A0A265DYW5_9GAMM</name>
<dbReference type="PROSITE" id="PS51257">
    <property type="entry name" value="PROKAR_LIPOPROTEIN"/>
    <property type="match status" value="1"/>
</dbReference>
<dbReference type="PRINTS" id="PR00419">
    <property type="entry name" value="ADXRDTASE"/>
</dbReference>
<sequence length="356" mass="38266">MVKPLPTFTAHQSVAIIGAGIAGLACGQVVASSGASVTLFDKARGPGGRMSSKRRPSATLDLGAQAFSVRDVDFQRAVDEWLAAGCIAAWPTRTYQASSRGWQAHNDGQKRYTGAPRMSALTRHMADSLTAQPNAELHTGTPIAALNPSPNGWMLVGADGVHHGPYDQIVISAPPPQTHALVKPWDDALAAACLTRKQRACWVGWAIFDGPLPAIPGVDQDWQMARFAHPVLYPVLNIVSRNQTKPGRDAQTESVSLLAQLEWSEAHLEQSAEMVAEQLLNALKSIFPPSATLPPLIETGAHRWRYAQPSTSSEHDYLYSANGLALCGDSFRDGRIEDAWLSGHHLGEALVGRSAH</sequence>
<proteinExistence type="predicted"/>
<dbReference type="Proteomes" id="UP000216538">
    <property type="component" value="Unassembled WGS sequence"/>
</dbReference>
<evidence type="ECO:0000313" key="5">
    <source>
        <dbReference type="Proteomes" id="UP000216538"/>
    </source>
</evidence>
<feature type="domain" description="Amine oxidase" evidence="1">
    <location>
        <begin position="114"/>
        <end position="344"/>
    </location>
</feature>
<dbReference type="GO" id="GO:0016491">
    <property type="term" value="F:oxidoreductase activity"/>
    <property type="evidence" value="ECO:0007669"/>
    <property type="project" value="InterPro"/>
</dbReference>
<dbReference type="SUPFAM" id="SSF51905">
    <property type="entry name" value="FAD/NAD(P)-binding domain"/>
    <property type="match status" value="1"/>
</dbReference>
<dbReference type="OrthoDB" id="5792777at2"/>
<evidence type="ECO:0000313" key="3">
    <source>
        <dbReference type="EMBL" id="OZT74507.1"/>
    </source>
</evidence>
<evidence type="ECO:0000313" key="2">
    <source>
        <dbReference type="EMBL" id="EHJ94099.1"/>
    </source>
</evidence>
<reference evidence="3 5" key="2">
    <citation type="submission" date="2017-07" db="EMBL/GenBank/DDBJ databases">
        <title>Shotgun whole genome sequences of three halophilic bacterial isolates.</title>
        <authorList>
            <person name="Pozzo T."/>
            <person name="Higdon S.M."/>
            <person name="Quillaguaman J."/>
        </authorList>
    </citation>
    <scope>NUCLEOTIDE SEQUENCE [LARGE SCALE GENOMIC DNA]</scope>
    <source>
        <strain evidence="3 5">LC1</strain>
    </source>
</reference>
<dbReference type="Pfam" id="PF01593">
    <property type="entry name" value="Amino_oxidase"/>
    <property type="match status" value="1"/>
</dbReference>
<evidence type="ECO:0000313" key="4">
    <source>
        <dbReference type="Proteomes" id="UP000005756"/>
    </source>
</evidence>
<accession>A0A265DYW5</accession>
<dbReference type="Gene3D" id="3.90.660.10">
    <property type="match status" value="1"/>
</dbReference>
<dbReference type="Gene3D" id="3.50.50.60">
    <property type="entry name" value="FAD/NAD(P)-binding domain"/>
    <property type="match status" value="1"/>
</dbReference>
<dbReference type="STRING" id="1072583.KUC_1057"/>
<dbReference type="InterPro" id="IPR002937">
    <property type="entry name" value="Amino_oxidase"/>
</dbReference>
<reference evidence="2 4" key="1">
    <citation type="submission" date="2011-10" db="EMBL/GenBank/DDBJ databases">
        <authorList>
            <person name="Quillaguamn J."/>
            <person name="Guzmn D."/>
            <person name="Balderrama-Subieta A."/>
            <person name="Cardona-Ortuo C."/>
            <person name="Guevara-Martnez M."/>
            <person name="Callisaya-Quispe N."/>
        </authorList>
    </citation>
    <scope>NUCLEOTIDE SEQUENCE [LARGE SCALE GENOMIC DNA]</scope>
    <source>
        <strain evidence="2 4">LC1</strain>
    </source>
</reference>